<evidence type="ECO:0000259" key="4">
    <source>
        <dbReference type="Pfam" id="PF08450"/>
    </source>
</evidence>
<dbReference type="EMBL" id="MDHH01000001">
    <property type="protein sequence ID" value="OUE05005.1"/>
    <property type="molecule type" value="Genomic_DNA"/>
</dbReference>
<dbReference type="InterPro" id="IPR013658">
    <property type="entry name" value="SGL"/>
</dbReference>
<evidence type="ECO:0000313" key="6">
    <source>
        <dbReference type="Proteomes" id="UP000195062"/>
    </source>
</evidence>
<dbReference type="PANTHER" id="PTHR10907">
    <property type="entry name" value="REGUCALCIN"/>
    <property type="match status" value="1"/>
</dbReference>
<proteinExistence type="inferred from homology"/>
<dbReference type="PRINTS" id="PR01790">
    <property type="entry name" value="SMP30FAMILY"/>
</dbReference>
<evidence type="ECO:0000256" key="3">
    <source>
        <dbReference type="PIRSR" id="PIRSR605511-2"/>
    </source>
</evidence>
<feature type="binding site" evidence="3">
    <location>
        <position position="20"/>
    </location>
    <ligand>
        <name>a divalent metal cation</name>
        <dbReference type="ChEBI" id="CHEBI:60240"/>
    </ligand>
</feature>
<dbReference type="Pfam" id="PF08450">
    <property type="entry name" value="SGL"/>
    <property type="match status" value="1"/>
</dbReference>
<sequence>MTVTTWEAQPLDTVRSEHAEAPLWDEARGTLLWADQYVGIVREATLDPVTLAVGPVTETHVGGPVGAVVRHADGGHVLAARDGFVRLTAEGELIPMVDVLPADGIRRRMNDGEVDPRGRLWAGSMAFDKTHGAGALYLLDGGGATTVLEGVTISNGTAFSADGAEMLYIDTTTQQVRRFRVTDDDGSGRPGLADPEVVVEIDPADGHPDGMCLDDAGFLWVALWGGSEVRRYSPTGEHVGSVRVDAPQVSSCAFVGPDRDVLVITTSQEGYTPEDSARHPRAGMLFAVRPGVTGPSASAYA</sequence>
<keyword evidence="3" id="KW-0479">Metal-binding</keyword>
<dbReference type="InterPro" id="IPR005511">
    <property type="entry name" value="SMP-30"/>
</dbReference>
<dbReference type="PANTHER" id="PTHR10907:SF47">
    <property type="entry name" value="REGUCALCIN"/>
    <property type="match status" value="1"/>
</dbReference>
<name>A0A251XNF9_CLAMM</name>
<keyword evidence="3" id="KW-0862">Zinc</keyword>
<feature type="binding site" evidence="3">
    <location>
        <position position="128"/>
    </location>
    <ligand>
        <name>substrate</name>
    </ligand>
</feature>
<accession>A0A251XNF9</accession>
<dbReference type="Proteomes" id="UP000195062">
    <property type="component" value="Unassembled WGS sequence"/>
</dbReference>
<dbReference type="InterPro" id="IPR011042">
    <property type="entry name" value="6-blade_b-propeller_TolB-like"/>
</dbReference>
<gene>
    <name evidence="5" type="primary">araB_1</name>
    <name evidence="5" type="ORF">CMMCAS07_08645</name>
</gene>
<reference evidence="5 6" key="1">
    <citation type="submission" date="2016-08" db="EMBL/GenBank/DDBJ databases">
        <title>Genome sequence of Clavibacter michiganensis subsp. michiganensis strain CASJ007.</title>
        <authorList>
            <person name="Thapa S.P."/>
            <person name="Coaker G."/>
        </authorList>
    </citation>
    <scope>NUCLEOTIDE SEQUENCE [LARGE SCALE GENOMIC DNA]</scope>
    <source>
        <strain evidence="5">CASJ007</strain>
    </source>
</reference>
<comment type="caution">
    <text evidence="5">The sequence shown here is derived from an EMBL/GenBank/DDBJ whole genome shotgun (WGS) entry which is preliminary data.</text>
</comment>
<evidence type="ECO:0000256" key="2">
    <source>
        <dbReference type="PIRSR" id="PIRSR605511-1"/>
    </source>
</evidence>
<feature type="binding site" evidence="3">
    <location>
        <position position="108"/>
    </location>
    <ligand>
        <name>substrate</name>
    </ligand>
</feature>
<evidence type="ECO:0000313" key="5">
    <source>
        <dbReference type="EMBL" id="OUE05005.1"/>
    </source>
</evidence>
<dbReference type="GO" id="GO:0004341">
    <property type="term" value="F:gluconolactonase activity"/>
    <property type="evidence" value="ECO:0007669"/>
    <property type="project" value="TreeGrafter"/>
</dbReference>
<dbReference type="SUPFAM" id="SSF63829">
    <property type="entry name" value="Calcium-dependent phosphotriesterase"/>
    <property type="match status" value="1"/>
</dbReference>
<keyword evidence="6" id="KW-1185">Reference proteome</keyword>
<dbReference type="GO" id="GO:0005509">
    <property type="term" value="F:calcium ion binding"/>
    <property type="evidence" value="ECO:0007669"/>
    <property type="project" value="TreeGrafter"/>
</dbReference>
<dbReference type="AlphaFoldDB" id="A0A251XNF9"/>
<feature type="domain" description="SMP-30/Gluconolactonase/LRE-like region" evidence="4">
    <location>
        <begin position="19"/>
        <end position="267"/>
    </location>
</feature>
<evidence type="ECO:0000256" key="1">
    <source>
        <dbReference type="ARBA" id="ARBA00008853"/>
    </source>
</evidence>
<organism evidence="5 6">
    <name type="scientific">Clavibacter michiganensis subsp. michiganensis</name>
    <dbReference type="NCBI Taxonomy" id="33013"/>
    <lineage>
        <taxon>Bacteria</taxon>
        <taxon>Bacillati</taxon>
        <taxon>Actinomycetota</taxon>
        <taxon>Actinomycetes</taxon>
        <taxon>Micrococcales</taxon>
        <taxon>Microbacteriaceae</taxon>
        <taxon>Clavibacter</taxon>
    </lineage>
</organism>
<comment type="similarity">
    <text evidence="1">Belongs to the SMP-30/CGR1 family.</text>
</comment>
<protein>
    <submittedName>
        <fullName evidence="5">L-arabinolactonase</fullName>
    </submittedName>
</protein>
<dbReference type="Gene3D" id="2.120.10.30">
    <property type="entry name" value="TolB, C-terminal domain"/>
    <property type="match status" value="1"/>
</dbReference>
<comment type="cofactor">
    <cofactor evidence="3">
        <name>Zn(2+)</name>
        <dbReference type="ChEBI" id="CHEBI:29105"/>
    </cofactor>
    <text evidence="3">Binds 1 divalent metal cation per subunit.</text>
</comment>
<feature type="binding site" evidence="3">
    <location>
        <position position="155"/>
    </location>
    <ligand>
        <name>a divalent metal cation</name>
        <dbReference type="ChEBI" id="CHEBI:60240"/>
    </ligand>
</feature>
<feature type="binding site" evidence="3">
    <location>
        <position position="209"/>
    </location>
    <ligand>
        <name>a divalent metal cation</name>
        <dbReference type="ChEBI" id="CHEBI:60240"/>
    </ligand>
</feature>
<feature type="binding site" evidence="3">
    <location>
        <position position="110"/>
    </location>
    <ligand>
        <name>substrate</name>
    </ligand>
</feature>
<dbReference type="GO" id="GO:0019853">
    <property type="term" value="P:L-ascorbic acid biosynthetic process"/>
    <property type="evidence" value="ECO:0007669"/>
    <property type="project" value="TreeGrafter"/>
</dbReference>
<feature type="active site" description="Proton donor/acceptor" evidence="2">
    <location>
        <position position="209"/>
    </location>
</feature>